<dbReference type="Proteomes" id="UP000515312">
    <property type="component" value="Chromosome"/>
</dbReference>
<proteinExistence type="predicted"/>
<protein>
    <submittedName>
        <fullName evidence="1">Uncharacterized protein</fullName>
    </submittedName>
</protein>
<dbReference type="KEGG" id="adin:H7849_05715"/>
<dbReference type="EMBL" id="CP060394">
    <property type="protein sequence ID" value="QNI33445.1"/>
    <property type="molecule type" value="Genomic_DNA"/>
</dbReference>
<sequence length="246" mass="28126">MRLQIITAFLVLVVTATSPGADDNFQLPSGDVVAARMLDRDAQRQSLMAGYHGLRRYILDNERMHKHAEILVRVGCDADGVKHFELVSQSGWKGAYGHVVSRMLASEEEASHPEIRFKIRLSPDNYEFHVLRNGLLDDRMDYVLEVVPRRREERLFEGRIWIDAQDYAVVRIEGEPARNPSFWIRDLHFVHTYQKSGTVWFPATTESTTEVRIFGTTTLKINYFDYISNAQPPSVARADMGGGEKQ</sequence>
<dbReference type="Gene3D" id="2.50.20.10">
    <property type="entry name" value="Lipoprotein localisation LolA/LolB/LppX"/>
    <property type="match status" value="1"/>
</dbReference>
<reference evidence="1 2" key="1">
    <citation type="submission" date="2020-08" db="EMBL/GenBank/DDBJ databases">
        <title>Edaphobacter telluris sp. nov. and Acidobacterium dinghuensis sp. nov., two acidobacteria isolated from forest soil.</title>
        <authorList>
            <person name="Fu J."/>
            <person name="Qiu L."/>
        </authorList>
    </citation>
    <scope>NUCLEOTIDE SEQUENCE [LARGE SCALE GENOMIC DNA]</scope>
    <source>
        <strain evidence="1">4Y35</strain>
    </source>
</reference>
<evidence type="ECO:0000313" key="1">
    <source>
        <dbReference type="EMBL" id="QNI33445.1"/>
    </source>
</evidence>
<accession>A0A7G8BLM5</accession>
<gene>
    <name evidence="1" type="ORF">H7849_05715</name>
</gene>
<evidence type="ECO:0000313" key="2">
    <source>
        <dbReference type="Proteomes" id="UP000515312"/>
    </source>
</evidence>
<dbReference type="AlphaFoldDB" id="A0A7G8BLM5"/>
<name>A0A7G8BLM5_9BACT</name>
<dbReference type="RefSeq" id="WP_186744877.1">
    <property type="nucleotide sequence ID" value="NZ_CP060394.1"/>
</dbReference>
<keyword evidence="2" id="KW-1185">Reference proteome</keyword>
<organism evidence="1 2">
    <name type="scientific">Alloacidobacterium dinghuense</name>
    <dbReference type="NCBI Taxonomy" id="2763107"/>
    <lineage>
        <taxon>Bacteria</taxon>
        <taxon>Pseudomonadati</taxon>
        <taxon>Acidobacteriota</taxon>
        <taxon>Terriglobia</taxon>
        <taxon>Terriglobales</taxon>
        <taxon>Acidobacteriaceae</taxon>
        <taxon>Alloacidobacterium</taxon>
    </lineage>
</organism>